<organism evidence="1 2">
    <name type="scientific">Iris pallida</name>
    <name type="common">Sweet iris</name>
    <dbReference type="NCBI Taxonomy" id="29817"/>
    <lineage>
        <taxon>Eukaryota</taxon>
        <taxon>Viridiplantae</taxon>
        <taxon>Streptophyta</taxon>
        <taxon>Embryophyta</taxon>
        <taxon>Tracheophyta</taxon>
        <taxon>Spermatophyta</taxon>
        <taxon>Magnoliopsida</taxon>
        <taxon>Liliopsida</taxon>
        <taxon>Asparagales</taxon>
        <taxon>Iridaceae</taxon>
        <taxon>Iridoideae</taxon>
        <taxon>Irideae</taxon>
        <taxon>Iris</taxon>
    </lineage>
</organism>
<reference evidence="1" key="2">
    <citation type="submission" date="2023-04" db="EMBL/GenBank/DDBJ databases">
        <authorList>
            <person name="Bruccoleri R.E."/>
            <person name="Oakeley E.J."/>
            <person name="Faust A.-M."/>
            <person name="Dessus-Babus S."/>
            <person name="Altorfer M."/>
            <person name="Burckhardt D."/>
            <person name="Oertli M."/>
            <person name="Naumann U."/>
            <person name="Petersen F."/>
            <person name="Wong J."/>
        </authorList>
    </citation>
    <scope>NUCLEOTIDE SEQUENCE</scope>
    <source>
        <strain evidence="1">GSM-AAB239-AS_SAM_17_03QT</strain>
        <tissue evidence="1">Leaf</tissue>
    </source>
</reference>
<evidence type="ECO:0000313" key="2">
    <source>
        <dbReference type="Proteomes" id="UP001140949"/>
    </source>
</evidence>
<accession>A0AAX6HM56</accession>
<sequence>MSETPHTVLALDVYNDKIHHLLDDAGTAGSMGGGWAGLPRATARGQKKISFTRPMRPCPNRRDQLAALLTSHSQMQ</sequence>
<proteinExistence type="predicted"/>
<gene>
    <name evidence="1" type="ORF">M6B38_305645</name>
</gene>
<dbReference type="AlphaFoldDB" id="A0AAX6HM56"/>
<evidence type="ECO:0000313" key="1">
    <source>
        <dbReference type="EMBL" id="KAJ6841654.1"/>
    </source>
</evidence>
<protein>
    <submittedName>
        <fullName evidence="1">Stomatal closure-related actin-binding protein 1</fullName>
    </submittedName>
</protein>
<dbReference type="EMBL" id="JANAVB010008400">
    <property type="protein sequence ID" value="KAJ6841654.1"/>
    <property type="molecule type" value="Genomic_DNA"/>
</dbReference>
<name>A0AAX6HM56_IRIPA</name>
<keyword evidence="2" id="KW-1185">Reference proteome</keyword>
<comment type="caution">
    <text evidence="1">The sequence shown here is derived from an EMBL/GenBank/DDBJ whole genome shotgun (WGS) entry which is preliminary data.</text>
</comment>
<dbReference type="Proteomes" id="UP001140949">
    <property type="component" value="Unassembled WGS sequence"/>
</dbReference>
<reference evidence="1" key="1">
    <citation type="journal article" date="2023" name="GigaByte">
        <title>Genome assembly of the bearded iris, Iris pallida Lam.</title>
        <authorList>
            <person name="Bruccoleri R.E."/>
            <person name="Oakeley E.J."/>
            <person name="Faust A.M.E."/>
            <person name="Altorfer M."/>
            <person name="Dessus-Babus S."/>
            <person name="Burckhardt D."/>
            <person name="Oertli M."/>
            <person name="Naumann U."/>
            <person name="Petersen F."/>
            <person name="Wong J."/>
        </authorList>
    </citation>
    <scope>NUCLEOTIDE SEQUENCE</scope>
    <source>
        <strain evidence="1">GSM-AAB239-AS_SAM_17_03QT</strain>
    </source>
</reference>